<name>A0A7V2AUP7_UNCEI</name>
<dbReference type="InterPro" id="IPR001249">
    <property type="entry name" value="AcCoA_biotinCC"/>
</dbReference>
<dbReference type="Proteomes" id="UP000886069">
    <property type="component" value="Unassembled WGS sequence"/>
</dbReference>
<evidence type="ECO:0000259" key="10">
    <source>
        <dbReference type="PROSITE" id="PS50968"/>
    </source>
</evidence>
<dbReference type="NCBIfam" id="TIGR00531">
    <property type="entry name" value="BCCP"/>
    <property type="match status" value="1"/>
</dbReference>
<evidence type="ECO:0000256" key="9">
    <source>
        <dbReference type="SAM" id="MobiDB-lite"/>
    </source>
</evidence>
<dbReference type="GO" id="GO:0006633">
    <property type="term" value="P:fatty acid biosynthetic process"/>
    <property type="evidence" value="ECO:0007669"/>
    <property type="project" value="UniProtKB-UniPathway"/>
</dbReference>
<comment type="function">
    <text evidence="8">This protein is a component of the acetyl coenzyme A carboxylase complex; first, biotin carboxylase catalyzes the carboxylation of the carrier protein and then the transcarboxylase transfers the carboxyl group to form malonyl-CoA.</text>
</comment>
<keyword evidence="3 8" id="KW-0444">Lipid biosynthesis</keyword>
<feature type="region of interest" description="Disordered" evidence="9">
    <location>
        <begin position="21"/>
        <end position="62"/>
    </location>
</feature>
<protein>
    <recommendedName>
        <fullName evidence="2 8">Biotin carboxyl carrier protein of acetyl-CoA carboxylase</fullName>
    </recommendedName>
</protein>
<comment type="pathway">
    <text evidence="1 8">Lipid metabolism; fatty acid biosynthesis.</text>
</comment>
<dbReference type="EMBL" id="DSEC01000259">
    <property type="protein sequence ID" value="HER43544.1"/>
    <property type="molecule type" value="Genomic_DNA"/>
</dbReference>
<dbReference type="InterPro" id="IPR000089">
    <property type="entry name" value="Biotin_lipoyl"/>
</dbReference>
<dbReference type="SUPFAM" id="SSF51230">
    <property type="entry name" value="Single hybrid motif"/>
    <property type="match status" value="1"/>
</dbReference>
<evidence type="ECO:0000313" key="11">
    <source>
        <dbReference type="EMBL" id="HER43544.1"/>
    </source>
</evidence>
<comment type="caution">
    <text evidence="11">The sequence shown here is derived from an EMBL/GenBank/DDBJ whole genome shotgun (WGS) entry which is preliminary data.</text>
</comment>
<keyword evidence="6 8" id="KW-0275">Fatty acid biosynthesis</keyword>
<evidence type="ECO:0000256" key="7">
    <source>
        <dbReference type="ARBA" id="ARBA00023267"/>
    </source>
</evidence>
<accession>A0A7V2AUP7</accession>
<proteinExistence type="predicted"/>
<gene>
    <name evidence="11" type="primary">accB</name>
    <name evidence="11" type="ORF">ENO08_03700</name>
</gene>
<evidence type="ECO:0000256" key="1">
    <source>
        <dbReference type="ARBA" id="ARBA00005194"/>
    </source>
</evidence>
<dbReference type="Pfam" id="PF00364">
    <property type="entry name" value="Biotin_lipoyl"/>
    <property type="match status" value="1"/>
</dbReference>
<dbReference type="PROSITE" id="PS00188">
    <property type="entry name" value="BIOTIN"/>
    <property type="match status" value="1"/>
</dbReference>
<evidence type="ECO:0000256" key="3">
    <source>
        <dbReference type="ARBA" id="ARBA00022516"/>
    </source>
</evidence>
<reference evidence="11" key="1">
    <citation type="journal article" date="2020" name="mSystems">
        <title>Genome- and Community-Level Interaction Insights into Carbon Utilization and Element Cycling Functions of Hydrothermarchaeota in Hydrothermal Sediment.</title>
        <authorList>
            <person name="Zhou Z."/>
            <person name="Liu Y."/>
            <person name="Xu W."/>
            <person name="Pan J."/>
            <person name="Luo Z.H."/>
            <person name="Li M."/>
        </authorList>
    </citation>
    <scope>NUCLEOTIDE SEQUENCE [LARGE SCALE GENOMIC DNA]</scope>
    <source>
        <strain evidence="11">SpSt-1233</strain>
    </source>
</reference>
<dbReference type="PANTHER" id="PTHR45266">
    <property type="entry name" value="OXALOACETATE DECARBOXYLASE ALPHA CHAIN"/>
    <property type="match status" value="1"/>
</dbReference>
<feature type="non-terminal residue" evidence="11">
    <location>
        <position position="1"/>
    </location>
</feature>
<sequence>DLDEIEVRNWFSGIRIARRRSVPAAAMQEKPPEEPRAEAAPAAGTEAQEPETAPAAAEDDGLEQIVSPMVGTFYRSAGPGKDPFIEVGSRVETGQVLCIIEAMKLMNEIEAEHGGVIRKILVKDSQPVEFGQPLFLVESA</sequence>
<evidence type="ECO:0000256" key="6">
    <source>
        <dbReference type="ARBA" id="ARBA00023160"/>
    </source>
</evidence>
<evidence type="ECO:0000256" key="4">
    <source>
        <dbReference type="ARBA" id="ARBA00022832"/>
    </source>
</evidence>
<dbReference type="PRINTS" id="PR01071">
    <property type="entry name" value="ACOABIOTINCC"/>
</dbReference>
<keyword evidence="5 8" id="KW-0443">Lipid metabolism</keyword>
<feature type="domain" description="Lipoyl-binding" evidence="10">
    <location>
        <begin position="62"/>
        <end position="138"/>
    </location>
</feature>
<keyword evidence="7 8" id="KW-0092">Biotin</keyword>
<evidence type="ECO:0000256" key="8">
    <source>
        <dbReference type="RuleBase" id="RU364072"/>
    </source>
</evidence>
<dbReference type="FunFam" id="2.40.50.100:FF:000003">
    <property type="entry name" value="Acetyl-CoA carboxylase biotin carboxyl carrier protein"/>
    <property type="match status" value="1"/>
</dbReference>
<dbReference type="UniPathway" id="UPA00094"/>
<dbReference type="PANTHER" id="PTHR45266:SF3">
    <property type="entry name" value="OXALOACETATE DECARBOXYLASE ALPHA CHAIN"/>
    <property type="match status" value="1"/>
</dbReference>
<dbReference type="InterPro" id="IPR001882">
    <property type="entry name" value="Biotin_BS"/>
</dbReference>
<dbReference type="AlphaFoldDB" id="A0A7V2AUP7"/>
<dbReference type="InterPro" id="IPR011053">
    <property type="entry name" value="Single_hybrid_motif"/>
</dbReference>
<keyword evidence="4 8" id="KW-0276">Fatty acid metabolism</keyword>
<dbReference type="CDD" id="cd06850">
    <property type="entry name" value="biotinyl_domain"/>
    <property type="match status" value="1"/>
</dbReference>
<dbReference type="GO" id="GO:0003989">
    <property type="term" value="F:acetyl-CoA carboxylase activity"/>
    <property type="evidence" value="ECO:0007669"/>
    <property type="project" value="InterPro"/>
</dbReference>
<organism evidence="11">
    <name type="scientific">Eiseniibacteriota bacterium</name>
    <dbReference type="NCBI Taxonomy" id="2212470"/>
    <lineage>
        <taxon>Bacteria</taxon>
        <taxon>Candidatus Eiseniibacteriota</taxon>
    </lineage>
</organism>
<dbReference type="PROSITE" id="PS50968">
    <property type="entry name" value="BIOTINYL_LIPOYL"/>
    <property type="match status" value="1"/>
</dbReference>
<dbReference type="InterPro" id="IPR050709">
    <property type="entry name" value="Biotin_Carboxyl_Carrier/Decarb"/>
</dbReference>
<feature type="compositionally biased region" description="Low complexity" evidence="9">
    <location>
        <begin position="38"/>
        <end position="56"/>
    </location>
</feature>
<evidence type="ECO:0000256" key="2">
    <source>
        <dbReference type="ARBA" id="ARBA00017562"/>
    </source>
</evidence>
<dbReference type="GO" id="GO:0009317">
    <property type="term" value="C:acetyl-CoA carboxylase complex"/>
    <property type="evidence" value="ECO:0007669"/>
    <property type="project" value="InterPro"/>
</dbReference>
<dbReference type="Gene3D" id="2.40.50.100">
    <property type="match status" value="1"/>
</dbReference>
<evidence type="ECO:0000256" key="5">
    <source>
        <dbReference type="ARBA" id="ARBA00023098"/>
    </source>
</evidence>